<evidence type="ECO:0000313" key="2">
    <source>
        <dbReference type="Proteomes" id="UP000250235"/>
    </source>
</evidence>
<name>A0A2Z6ZRN5_9LAMI</name>
<proteinExistence type="predicted"/>
<dbReference type="AlphaFoldDB" id="A0A2Z6ZRN5"/>
<dbReference type="Proteomes" id="UP000250235">
    <property type="component" value="Unassembled WGS sequence"/>
</dbReference>
<dbReference type="EMBL" id="KV196240">
    <property type="protein sequence ID" value="KZT75766.1"/>
    <property type="molecule type" value="Genomic_DNA"/>
</dbReference>
<keyword evidence="2" id="KW-1185">Reference proteome</keyword>
<reference evidence="1 2" key="1">
    <citation type="journal article" date="2015" name="Proc. Natl. Acad. Sci. U.S.A.">
        <title>The resurrection genome of Boea hygrometrica: A blueprint for survival of dehydration.</title>
        <authorList>
            <person name="Xiao L."/>
            <person name="Yang G."/>
            <person name="Zhang L."/>
            <person name="Yang X."/>
            <person name="Zhao S."/>
            <person name="Ji Z."/>
            <person name="Zhou Q."/>
            <person name="Hu M."/>
            <person name="Wang Y."/>
            <person name="Chen M."/>
            <person name="Xu Y."/>
            <person name="Jin H."/>
            <person name="Xiao X."/>
            <person name="Hu G."/>
            <person name="Bao F."/>
            <person name="Hu Y."/>
            <person name="Wan P."/>
            <person name="Li L."/>
            <person name="Deng X."/>
            <person name="Kuang T."/>
            <person name="Xiang C."/>
            <person name="Zhu J.K."/>
            <person name="Oliver M.J."/>
            <person name="He Y."/>
        </authorList>
    </citation>
    <scope>NUCLEOTIDE SEQUENCE [LARGE SCALE GENOMIC DNA]</scope>
    <source>
        <strain evidence="2">cv. XS01</strain>
    </source>
</reference>
<evidence type="ECO:0000313" key="1">
    <source>
        <dbReference type="EMBL" id="KZT75766.1"/>
    </source>
</evidence>
<accession>A0A2Z6ZRN5</accession>
<protein>
    <submittedName>
        <fullName evidence="1">Uncharacterized protein</fullName>
    </submittedName>
</protein>
<organism evidence="1 2">
    <name type="scientific">Dorcoceras hygrometricum</name>
    <dbReference type="NCBI Taxonomy" id="472368"/>
    <lineage>
        <taxon>Eukaryota</taxon>
        <taxon>Viridiplantae</taxon>
        <taxon>Streptophyta</taxon>
        <taxon>Embryophyta</taxon>
        <taxon>Tracheophyta</taxon>
        <taxon>Spermatophyta</taxon>
        <taxon>Magnoliopsida</taxon>
        <taxon>eudicotyledons</taxon>
        <taxon>Gunneridae</taxon>
        <taxon>Pentapetalae</taxon>
        <taxon>asterids</taxon>
        <taxon>lamiids</taxon>
        <taxon>Lamiales</taxon>
        <taxon>Gesneriaceae</taxon>
        <taxon>Didymocarpoideae</taxon>
        <taxon>Trichosporeae</taxon>
        <taxon>Loxocarpinae</taxon>
        <taxon>Dorcoceras</taxon>
    </lineage>
</organism>
<sequence length="77" mass="8498">MTGFNLPPSICTRRLDGFFHGRDHLIAVIETSPITKRAADGGGTRRRKAAADGVREVVERGRSRVYMEAVLVMSLVK</sequence>
<gene>
    <name evidence="1" type="ORF">F511_47208</name>
</gene>